<dbReference type="InterPro" id="IPR020287">
    <property type="entry name" value="Tail_sheath_C"/>
</dbReference>
<sequence length="632" mass="68037">MPHMKTPGVYIVEKNAFPNSVVEVATAVPAFIGHTQTAMNGTKPLQDTPWRISSMAEFHRFFGFAPMPLFDIKPTAAPPDPSPLGDAGKNNAPALPRIPVTSAQELIQTTPAYCLYTAMRHFFQNGGGPCYVTSVGDYDDPFDAAKMIAAITSLEKEPEPTLLVIPETTRLPRADATKVQQAMLAHCGEEMRNRFAILDISSGYLPRTSPLGDPVAMFRKDIGVNWLDYGAAYYPWLNTTIWQDRDFTFDNINADSHAELRKLLSVAVSNDVAITAEINKIGAPDLSGDFTINVPLGGHTILTPADISATDDTSTAADLRFEILDTGQMPGALVTTGTDTALSGFTQQELNDGAVSFAHDKDAATTGQFEVIVTDKNGLATLSRRVLVVAGDQAVPTPDMQGKLDSDAHDSGARRQTLDKTLRALCPAYADITRAIATGMNTLPPGAAMAGIYTMVDTSRGVWKAPANVSLSSVTSPTVAINHDQQENLNVSTTGKSINAIRPFVGEGTLVWGARTLDGNSLDWRYIPVRRTMIMIEESIKLAVKAYAFEPNSANTWVTIRAMIENFLTGIWKQGGLAGAVPADAFSVNVGLGDTMTPEDVLEGILRITVMAALTRPAEFIVITVSQQMQKS</sequence>
<dbReference type="RefSeq" id="WP_245736209.1">
    <property type="nucleotide sequence ID" value="NZ_FOVP01000004.1"/>
</dbReference>
<feature type="domain" description="Tail sheath protein C-terminal" evidence="2">
    <location>
        <begin position="523"/>
        <end position="626"/>
    </location>
</feature>
<dbReference type="Proteomes" id="UP000198599">
    <property type="component" value="Unassembled WGS sequence"/>
</dbReference>
<dbReference type="PROSITE" id="PS51854">
    <property type="entry name" value="CSPG"/>
    <property type="match status" value="1"/>
</dbReference>
<evidence type="ECO:0000259" key="2">
    <source>
        <dbReference type="Pfam" id="PF17482"/>
    </source>
</evidence>
<evidence type="ECO:0000313" key="3">
    <source>
        <dbReference type="EMBL" id="SFN54145.1"/>
    </source>
</evidence>
<dbReference type="Pfam" id="PF16184">
    <property type="entry name" value="Cadherin_3"/>
    <property type="match status" value="1"/>
</dbReference>
<dbReference type="Gene3D" id="3.40.50.11780">
    <property type="match status" value="2"/>
</dbReference>
<dbReference type="PANTHER" id="PTHR35861:SF1">
    <property type="entry name" value="PHAGE TAIL SHEATH PROTEIN"/>
    <property type="match status" value="1"/>
</dbReference>
<name>A0A1I4ZV58_9RHOB</name>
<protein>
    <submittedName>
        <fullName evidence="3">Cadherin-like</fullName>
    </submittedName>
</protein>
<dbReference type="AlphaFoldDB" id="A0A1I4ZV58"/>
<dbReference type="EMBL" id="FOVP01000004">
    <property type="protein sequence ID" value="SFN54145.1"/>
    <property type="molecule type" value="Genomic_DNA"/>
</dbReference>
<dbReference type="STRING" id="1005928.SAMN04487859_104144"/>
<organism evidence="3 4">
    <name type="scientific">Roseovarius lutimaris</name>
    <dbReference type="NCBI Taxonomy" id="1005928"/>
    <lineage>
        <taxon>Bacteria</taxon>
        <taxon>Pseudomonadati</taxon>
        <taxon>Pseudomonadota</taxon>
        <taxon>Alphaproteobacteria</taxon>
        <taxon>Rhodobacterales</taxon>
        <taxon>Roseobacteraceae</taxon>
        <taxon>Roseovarius</taxon>
    </lineage>
</organism>
<dbReference type="PANTHER" id="PTHR35861">
    <property type="match status" value="1"/>
</dbReference>
<dbReference type="Pfam" id="PF17482">
    <property type="entry name" value="Phage_sheath_1C"/>
    <property type="match status" value="1"/>
</dbReference>
<reference evidence="4" key="1">
    <citation type="submission" date="2016-10" db="EMBL/GenBank/DDBJ databases">
        <authorList>
            <person name="Varghese N."/>
            <person name="Submissions S."/>
        </authorList>
    </citation>
    <scope>NUCLEOTIDE SEQUENCE [LARGE SCALE GENOMIC DNA]</scope>
    <source>
        <strain evidence="4">DSM 28463</strain>
    </source>
</reference>
<dbReference type="InterPro" id="IPR052042">
    <property type="entry name" value="Tail_sheath_structural"/>
</dbReference>
<comment type="similarity">
    <text evidence="1">Belongs to the myoviridae tail sheath protein family.</text>
</comment>
<evidence type="ECO:0000313" key="4">
    <source>
        <dbReference type="Proteomes" id="UP000198599"/>
    </source>
</evidence>
<proteinExistence type="inferred from homology"/>
<keyword evidence="4" id="KW-1185">Reference proteome</keyword>
<dbReference type="InterPro" id="IPR039005">
    <property type="entry name" value="CSPG_rpt"/>
</dbReference>
<accession>A0A1I4ZV58</accession>
<evidence type="ECO:0000256" key="1">
    <source>
        <dbReference type="ARBA" id="ARBA00008005"/>
    </source>
</evidence>
<gene>
    <name evidence="3" type="ORF">SAMN04487859_104144</name>
</gene>